<evidence type="ECO:0000256" key="2">
    <source>
        <dbReference type="ARBA" id="ARBA00022548"/>
    </source>
</evidence>
<keyword evidence="15" id="KW-0472">Membrane</keyword>
<evidence type="ECO:0000256" key="7">
    <source>
        <dbReference type="ARBA" id="ARBA00023166"/>
    </source>
</evidence>
<keyword evidence="4" id="KW-0274">FAD</keyword>
<evidence type="ECO:0000259" key="16">
    <source>
        <dbReference type="Pfam" id="PF05199"/>
    </source>
</evidence>
<keyword evidence="8" id="KW-0753">Steroid metabolism</keyword>
<evidence type="ECO:0000256" key="15">
    <source>
        <dbReference type="SAM" id="Phobius"/>
    </source>
</evidence>
<evidence type="ECO:0000256" key="5">
    <source>
        <dbReference type="ARBA" id="ARBA00023002"/>
    </source>
</evidence>
<dbReference type="EMBL" id="MDYN01000005">
    <property type="protein sequence ID" value="OQD87806.1"/>
    <property type="molecule type" value="Genomic_DNA"/>
</dbReference>
<evidence type="ECO:0000256" key="6">
    <source>
        <dbReference type="ARBA" id="ARBA00023098"/>
    </source>
</evidence>
<keyword evidence="18" id="KW-1185">Reference proteome</keyword>
<evidence type="ECO:0000256" key="1">
    <source>
        <dbReference type="ARBA" id="ARBA00001974"/>
    </source>
</evidence>
<reference evidence="18" key="1">
    <citation type="journal article" date="2017" name="Nat. Microbiol.">
        <title>Global analysis of biosynthetic gene clusters reveals vast potential of secondary metabolite production in Penicillium species.</title>
        <authorList>
            <person name="Nielsen J.C."/>
            <person name="Grijseels S."/>
            <person name="Prigent S."/>
            <person name="Ji B."/>
            <person name="Dainat J."/>
            <person name="Nielsen K.F."/>
            <person name="Frisvad J.C."/>
            <person name="Workman M."/>
            <person name="Nielsen J."/>
        </authorList>
    </citation>
    <scope>NUCLEOTIDE SEQUENCE [LARGE SCALE GENOMIC DNA]</scope>
    <source>
        <strain evidence="18">IBT 31811</strain>
    </source>
</reference>
<evidence type="ECO:0000256" key="14">
    <source>
        <dbReference type="ARBA" id="ARBA00049778"/>
    </source>
</evidence>
<evidence type="ECO:0000313" key="17">
    <source>
        <dbReference type="EMBL" id="OQD87806.1"/>
    </source>
</evidence>
<evidence type="ECO:0000256" key="12">
    <source>
        <dbReference type="ARBA" id="ARBA00049723"/>
    </source>
</evidence>
<dbReference type="SUPFAM" id="SSF51905">
    <property type="entry name" value="FAD/NAD(P)-binding domain"/>
    <property type="match status" value="1"/>
</dbReference>
<dbReference type="Gene3D" id="3.40.50.1820">
    <property type="entry name" value="alpha/beta hydrolase"/>
    <property type="match status" value="1"/>
</dbReference>
<accession>A0A1V6QFZ7</accession>
<dbReference type="Proteomes" id="UP000191672">
    <property type="component" value="Unassembled WGS sequence"/>
</dbReference>
<dbReference type="STRING" id="416450.A0A1V6QFZ7"/>
<dbReference type="GO" id="GO:0004769">
    <property type="term" value="F:steroid Delta-isomerase activity"/>
    <property type="evidence" value="ECO:0007669"/>
    <property type="project" value="UniProtKB-EC"/>
</dbReference>
<keyword evidence="3" id="KW-0285">Flavoprotein</keyword>
<evidence type="ECO:0000256" key="10">
    <source>
        <dbReference type="ARBA" id="ARBA00038856"/>
    </source>
</evidence>
<comment type="caution">
    <text evidence="17">The sequence shown here is derived from an EMBL/GenBank/DDBJ whole genome shotgun (WGS) entry which is preliminary data.</text>
</comment>
<evidence type="ECO:0000256" key="3">
    <source>
        <dbReference type="ARBA" id="ARBA00022630"/>
    </source>
</evidence>
<dbReference type="PANTHER" id="PTHR47470:SF1">
    <property type="entry name" value="FAD-DEPENDENT OXIDOREDUCTASE 2 FAD BINDING DOMAIN-CONTAINING PROTEIN"/>
    <property type="match status" value="1"/>
</dbReference>
<name>A0A1V6QFZ7_9EURO</name>
<dbReference type="InterPro" id="IPR036188">
    <property type="entry name" value="FAD/NAD-bd_sf"/>
</dbReference>
<keyword evidence="15" id="KW-1133">Transmembrane helix</keyword>
<dbReference type="GO" id="GO:0008203">
    <property type="term" value="P:cholesterol metabolic process"/>
    <property type="evidence" value="ECO:0007669"/>
    <property type="project" value="UniProtKB-KW"/>
</dbReference>
<protein>
    <recommendedName>
        <fullName evidence="13">Cholesterol oxidase</fullName>
        <ecNumber evidence="12">1.1.3.6</ecNumber>
        <ecNumber evidence="10">5.3.3.1</ecNumber>
    </recommendedName>
    <alternativeName>
        <fullName evidence="14">Cholesterol isomerase</fullName>
    </alternativeName>
</protein>
<evidence type="ECO:0000256" key="4">
    <source>
        <dbReference type="ARBA" id="ARBA00022827"/>
    </source>
</evidence>
<keyword evidence="9" id="KW-0413">Isomerase</keyword>
<keyword evidence="15" id="KW-0812">Transmembrane</keyword>
<comment type="pathway">
    <text evidence="11">Steroid metabolism; cholesterol degradation.</text>
</comment>
<evidence type="ECO:0000313" key="18">
    <source>
        <dbReference type="Proteomes" id="UP000191672"/>
    </source>
</evidence>
<organism evidence="17 18">
    <name type="scientific">Penicillium antarcticum</name>
    <dbReference type="NCBI Taxonomy" id="416450"/>
    <lineage>
        <taxon>Eukaryota</taxon>
        <taxon>Fungi</taxon>
        <taxon>Dikarya</taxon>
        <taxon>Ascomycota</taxon>
        <taxon>Pezizomycotina</taxon>
        <taxon>Eurotiomycetes</taxon>
        <taxon>Eurotiomycetidae</taxon>
        <taxon>Eurotiales</taxon>
        <taxon>Aspergillaceae</taxon>
        <taxon>Penicillium</taxon>
    </lineage>
</organism>
<evidence type="ECO:0000256" key="13">
    <source>
        <dbReference type="ARBA" id="ARBA00049744"/>
    </source>
</evidence>
<dbReference type="Gene3D" id="3.50.50.60">
    <property type="entry name" value="FAD/NAD(P)-binding domain"/>
    <property type="match status" value="1"/>
</dbReference>
<dbReference type="EC" id="5.3.3.1" evidence="10"/>
<dbReference type="InterPro" id="IPR052542">
    <property type="entry name" value="Cholesterol_Oxidase"/>
</dbReference>
<dbReference type="InterPro" id="IPR007867">
    <property type="entry name" value="GMC_OxRtase_C"/>
</dbReference>
<evidence type="ECO:0000256" key="9">
    <source>
        <dbReference type="ARBA" id="ARBA00023235"/>
    </source>
</evidence>
<keyword evidence="5" id="KW-0560">Oxidoreductase</keyword>
<dbReference type="GO" id="GO:0072330">
    <property type="term" value="P:monocarboxylic acid biosynthetic process"/>
    <property type="evidence" value="ECO:0007669"/>
    <property type="project" value="UniProtKB-ARBA"/>
</dbReference>
<dbReference type="GO" id="GO:0016995">
    <property type="term" value="F:cholesterol oxidase activity"/>
    <property type="evidence" value="ECO:0007669"/>
    <property type="project" value="UniProtKB-EC"/>
</dbReference>
<sequence>MSPLVGRNLSGNGDHLVFGMETTKSKFPWLIETGYNGRVDVNGIAGDSSRASSPPGPTVTCMIDIRGVDPLINPLSKYVIQDGCIPETFNPVILAMLTIQTVKSQAFSFLSNPRVGISKSMAAFKSLLLGPYARGGSLQRTSTYLVMSHDSNEITLTLENDTLRLRGPAEGRTEHFTPMKRMVKRLFAHTGADMGFSYFYGMRLSYSSLSKLFSHLSQGRHQEEVTVHLIGGANMSSDGTAHGGVTNHLGQVFAGPGPGDEVYKDLVCCDASILPTALGVNPLATISALSERSISLIAEKSGLIIDQTENGPLDASSNPQMTRNGEVYQELMNENPQSIGWQFTETLSGHINICQIKAQRSPSRYQGVCTGTVSCHALSRNTLRVIKGTVDFFTGGAGAECTISYYMKLLSVEDLEYYLEGHKILNSSIAFSVKKTWKATTTVNVNITRPDGTQAGSGALHISLPEFTKQIRTFRTKVVDRSSFLALLAFLLSFLYHVSLFFFMPFVPVRFPRTSPLDPIKKSPNPSLISKISASDDVPTLLEVYDPLLQQGNHEPRDANFPPVLLLPGITGIGAIHNLYALPFLRCNMIDYFTQRGHRCYTLTPRWGCDPIVAQDATIFDCRLDVAAAIKYIREIEPNKPYVISHCQGSVALCMGLLDGTISSSDLLGITANSVFMNQVFGYWNSLKGRTTLLIQLYKLLAGNYFPIISNAGSALFQRLLDILLRFYPVGHPRDLCTSTACHRTSFAFGLLWNHDNLDAALHDNIHQFFAGTHTKLMEHVVGMGTRGICMDNDSRSLLTDENLQRLEGLPILFVSGTGNQVFDPQSTLKDYELLRRRFGESFYRRFLAEGYGHLDTIVGKSAAEDVYWRMFAHLKWCIENKHM</sequence>
<dbReference type="EC" id="1.1.3.6" evidence="12"/>
<comment type="cofactor">
    <cofactor evidence="1">
        <name>FAD</name>
        <dbReference type="ChEBI" id="CHEBI:57692"/>
    </cofactor>
</comment>
<proteinExistence type="predicted"/>
<gene>
    <name evidence="17" type="ORF">PENANT_c005G03118</name>
</gene>
<feature type="domain" description="Glucose-methanol-choline oxidoreductase C-terminal" evidence="16">
    <location>
        <begin position="222"/>
        <end position="289"/>
    </location>
</feature>
<dbReference type="SUPFAM" id="SSF53474">
    <property type="entry name" value="alpha/beta-Hydrolases"/>
    <property type="match status" value="1"/>
</dbReference>
<evidence type="ECO:0000256" key="11">
    <source>
        <dbReference type="ARBA" id="ARBA00049645"/>
    </source>
</evidence>
<keyword evidence="2" id="KW-0153">Cholesterol metabolism</keyword>
<dbReference type="GO" id="GO:0017000">
    <property type="term" value="P:antibiotic biosynthetic process"/>
    <property type="evidence" value="ECO:0007669"/>
    <property type="project" value="UniProtKB-ARBA"/>
</dbReference>
<feature type="transmembrane region" description="Helical" evidence="15">
    <location>
        <begin position="484"/>
        <end position="507"/>
    </location>
</feature>
<keyword evidence="6" id="KW-0443">Lipid metabolism</keyword>
<dbReference type="InterPro" id="IPR029058">
    <property type="entry name" value="AB_hydrolase_fold"/>
</dbReference>
<dbReference type="PANTHER" id="PTHR47470">
    <property type="entry name" value="CHOLESTEROL OXIDASE"/>
    <property type="match status" value="1"/>
</dbReference>
<evidence type="ECO:0000256" key="8">
    <source>
        <dbReference type="ARBA" id="ARBA00023221"/>
    </source>
</evidence>
<keyword evidence="7" id="KW-1207">Sterol metabolism</keyword>
<dbReference type="AlphaFoldDB" id="A0A1V6QFZ7"/>
<dbReference type="Pfam" id="PF05199">
    <property type="entry name" value="GMC_oxred_C"/>
    <property type="match status" value="1"/>
</dbReference>